<keyword evidence="4" id="KW-1185">Reference proteome</keyword>
<dbReference type="PANTHER" id="PTHR43804">
    <property type="entry name" value="LD18447P"/>
    <property type="match status" value="1"/>
</dbReference>
<dbReference type="OrthoDB" id="9815709at2"/>
<dbReference type="RefSeq" id="WP_013478253.1">
    <property type="nucleotide sequence ID" value="NC_014816.1"/>
</dbReference>
<dbReference type="AlphaFoldDB" id="E8RKD9"/>
<dbReference type="Pfam" id="PF00472">
    <property type="entry name" value="RF-1"/>
    <property type="match status" value="1"/>
</dbReference>
<dbReference type="InterPro" id="IPR050057">
    <property type="entry name" value="Prokaryotic/Mito_RF"/>
</dbReference>
<dbReference type="Gene3D" id="3.30.70.1660">
    <property type="match status" value="1"/>
</dbReference>
<dbReference type="KEGG" id="aex:Astex_0734"/>
<comment type="similarity">
    <text evidence="1">Belongs to the prokaryotic/mitochondrial release factor family.</text>
</comment>
<dbReference type="NCBIfam" id="TIGR03072">
    <property type="entry name" value="release_prfH"/>
    <property type="match status" value="1"/>
</dbReference>
<dbReference type="EMBL" id="CP002395">
    <property type="protein sequence ID" value="ADU12419.1"/>
    <property type="molecule type" value="Genomic_DNA"/>
</dbReference>
<gene>
    <name evidence="3" type="ordered locus">Astex_0734</name>
</gene>
<dbReference type="HOGENOM" id="CLU_036856_4_0_5"/>
<evidence type="ECO:0000313" key="3">
    <source>
        <dbReference type="EMBL" id="ADU12419.1"/>
    </source>
</evidence>
<dbReference type="InterPro" id="IPR017509">
    <property type="entry name" value="PrfH"/>
</dbReference>
<evidence type="ECO:0000313" key="4">
    <source>
        <dbReference type="Proteomes" id="UP000001492"/>
    </source>
</evidence>
<evidence type="ECO:0000256" key="1">
    <source>
        <dbReference type="ARBA" id="ARBA00010835"/>
    </source>
</evidence>
<name>E8RKD9_ASTEC</name>
<dbReference type="Gene3D" id="3.30.160.20">
    <property type="match status" value="1"/>
</dbReference>
<evidence type="ECO:0000259" key="2">
    <source>
        <dbReference type="PROSITE" id="PS00745"/>
    </source>
</evidence>
<reference evidence="4" key="1">
    <citation type="submission" date="2010-12" db="EMBL/GenBank/DDBJ databases">
        <title>Complete sequence of chromosome 1 of Asticcacaulis excentricus CB 48.</title>
        <authorList>
            <consortium name="US DOE Joint Genome Institute"/>
            <person name="Lucas S."/>
            <person name="Copeland A."/>
            <person name="Lapidus A."/>
            <person name="Cheng J.-F."/>
            <person name="Bruce D."/>
            <person name="Goodwin L."/>
            <person name="Pitluck S."/>
            <person name="Teshima H."/>
            <person name="Davenport K."/>
            <person name="Detter J.C."/>
            <person name="Han C."/>
            <person name="Tapia R."/>
            <person name="Land M."/>
            <person name="Hauser L."/>
            <person name="Jeffries C."/>
            <person name="Kyrpides N."/>
            <person name="Ivanova N."/>
            <person name="Ovchinnikova G."/>
            <person name="Brun Y.V."/>
            <person name="Woyke T."/>
        </authorList>
    </citation>
    <scope>NUCLEOTIDE SEQUENCE [LARGE SCALE GENOMIC DNA]</scope>
    <source>
        <strain evidence="4">ATCC 15261 / DSM 4724 / KCTC 12464 / NCIMB 9791 / VKM B-1370 / CB 48</strain>
    </source>
</reference>
<organism evidence="3 4">
    <name type="scientific">Asticcacaulis excentricus (strain ATCC 15261 / DSM 4724 / KCTC 12464 / NCIMB 9791 / VKM B-1370 / CB 48)</name>
    <dbReference type="NCBI Taxonomy" id="573065"/>
    <lineage>
        <taxon>Bacteria</taxon>
        <taxon>Pseudomonadati</taxon>
        <taxon>Pseudomonadota</taxon>
        <taxon>Alphaproteobacteria</taxon>
        <taxon>Caulobacterales</taxon>
        <taxon>Caulobacteraceae</taxon>
        <taxon>Asticcacaulis</taxon>
    </lineage>
</organism>
<dbReference type="Proteomes" id="UP000001492">
    <property type="component" value="Chromosome 1"/>
</dbReference>
<dbReference type="PANTHER" id="PTHR43804:SF9">
    <property type="entry name" value="PEPTIDE CHAIN RELEASE FACTOR HOMOLOG-RELATED"/>
    <property type="match status" value="1"/>
</dbReference>
<feature type="domain" description="Prokaryotic-type class I peptide chain release factors" evidence="2">
    <location>
        <begin position="116"/>
        <end position="132"/>
    </location>
</feature>
<dbReference type="STRING" id="573065.Astex_0734"/>
<dbReference type="SUPFAM" id="SSF75620">
    <property type="entry name" value="Release factor"/>
    <property type="match status" value="1"/>
</dbReference>
<dbReference type="PROSITE" id="PS00745">
    <property type="entry name" value="RF_PROK_I"/>
    <property type="match status" value="1"/>
</dbReference>
<protein>
    <submittedName>
        <fullName evidence="3">Peptide chain release factor H</fullName>
    </submittedName>
</protein>
<dbReference type="InterPro" id="IPR000352">
    <property type="entry name" value="Pep_chain_release_fac_I"/>
</dbReference>
<accession>E8RKD9</accession>
<sequence length="208" mass="22948">MTEIILHLTSGKGPDECCWVVAQLSRAFTREALKDGVACEVINSGEELPASLLMSVTGDQAQAFVSARVGTIQWIGDSPFRPRHKRRNWFVGVNIAPSPDAMPDLRDEDIVFQTMRASGPGGQHVNKTDSAVRATHRSTGLVVTAQEQRSQHANRKLARQKLAVLLDEQRQKASDSARQVQWSAHQNLERGKSVRTYTGPLFSLKSSC</sequence>
<dbReference type="GO" id="GO:0003747">
    <property type="term" value="F:translation release factor activity"/>
    <property type="evidence" value="ECO:0007669"/>
    <property type="project" value="InterPro"/>
</dbReference>
<proteinExistence type="inferred from homology"/>
<dbReference type="InterPro" id="IPR045853">
    <property type="entry name" value="Pep_chain_release_fac_I_sf"/>
</dbReference>
<dbReference type="eggNOG" id="COG1186">
    <property type="taxonomic scope" value="Bacteria"/>
</dbReference>